<dbReference type="OrthoDB" id="5402033at2759"/>
<feature type="region of interest" description="Disordered" evidence="1">
    <location>
        <begin position="110"/>
        <end position="131"/>
    </location>
</feature>
<organism evidence="2 3">
    <name type="scientific">Fusarium venenatum</name>
    <dbReference type="NCBI Taxonomy" id="56646"/>
    <lineage>
        <taxon>Eukaryota</taxon>
        <taxon>Fungi</taxon>
        <taxon>Dikarya</taxon>
        <taxon>Ascomycota</taxon>
        <taxon>Pezizomycotina</taxon>
        <taxon>Sordariomycetes</taxon>
        <taxon>Hypocreomycetidae</taxon>
        <taxon>Hypocreales</taxon>
        <taxon>Nectriaceae</taxon>
        <taxon>Fusarium</taxon>
    </lineage>
</organism>
<protein>
    <submittedName>
        <fullName evidence="2">Uncharacterized protein</fullName>
    </submittedName>
</protein>
<name>A0A2L2T2R9_9HYPO</name>
<reference evidence="3" key="1">
    <citation type="submission" date="2014-10" db="EMBL/GenBank/DDBJ databases">
        <authorList>
            <person name="King R."/>
        </authorList>
    </citation>
    <scope>NUCLEOTIDE SEQUENCE [LARGE SCALE GENOMIC DNA]</scope>
    <source>
        <strain evidence="3">A3/5</strain>
    </source>
</reference>
<dbReference type="GeneID" id="37263802"/>
<evidence type="ECO:0000256" key="1">
    <source>
        <dbReference type="SAM" id="MobiDB-lite"/>
    </source>
</evidence>
<dbReference type="AlphaFoldDB" id="A0A2L2T2R9"/>
<dbReference type="EMBL" id="LN649232">
    <property type="protein sequence ID" value="CEI39479.1"/>
    <property type="molecule type" value="Genomic_DNA"/>
</dbReference>
<dbReference type="STRING" id="56646.A0A2L2T2R9"/>
<dbReference type="Proteomes" id="UP000245910">
    <property type="component" value="Chromosome IIII"/>
</dbReference>
<dbReference type="KEGG" id="fvn:FVRRES_12170"/>
<keyword evidence="3" id="KW-1185">Reference proteome</keyword>
<proteinExistence type="predicted"/>
<sequence length="242" mass="28104">MPRLKANAAKNHVVDFTDHAGRPAKMAWCAQPEETIPPLTSWCFYFVHPDFSLDELDTRRLRHDIQEGYGDRMRYELFCIPGGSRADCAQHYREELESRGDDFEQVREAERAEKDPEYAAVRGSRGKLPGLPASQRYPGNMSYHHFVCIYKDPTWNHDSDEMEIDVVEFDPALTDEDYEPGERIYPQDPMVTTRVSAKYRKEDQTSEGQDLWGWFLNSRSPDWYHSTVSATSIARELGWASW</sequence>
<accession>A0A2L2T2R9</accession>
<evidence type="ECO:0000313" key="2">
    <source>
        <dbReference type="EMBL" id="CEI39479.1"/>
    </source>
</evidence>
<dbReference type="RefSeq" id="XP_025581870.1">
    <property type="nucleotide sequence ID" value="XM_025727399.2"/>
</dbReference>
<evidence type="ECO:0000313" key="3">
    <source>
        <dbReference type="Proteomes" id="UP000245910"/>
    </source>
</evidence>